<feature type="signal peptide" evidence="1">
    <location>
        <begin position="1"/>
        <end position="18"/>
    </location>
</feature>
<evidence type="ECO:0000256" key="1">
    <source>
        <dbReference type="SAM" id="SignalP"/>
    </source>
</evidence>
<dbReference type="OrthoDB" id="3734014at2"/>
<reference evidence="2 3" key="1">
    <citation type="submission" date="2019-03" db="EMBL/GenBank/DDBJ databases">
        <title>Genomic Encyclopedia of Type Strains, Phase IV (KMG-IV): sequencing the most valuable type-strain genomes for metagenomic binning, comparative biology and taxonomic classification.</title>
        <authorList>
            <person name="Goeker M."/>
        </authorList>
    </citation>
    <scope>NUCLEOTIDE SEQUENCE [LARGE SCALE GENOMIC DNA]</scope>
    <source>
        <strain evidence="2 3">DSM 45361</strain>
    </source>
</reference>
<protein>
    <submittedName>
        <fullName evidence="2">Uncharacterized protein</fullName>
    </submittedName>
</protein>
<dbReference type="AlphaFoldDB" id="A0A4R6RZ18"/>
<dbReference type="EMBL" id="SNXZ01000008">
    <property type="protein sequence ID" value="TDP91837.1"/>
    <property type="molecule type" value="Genomic_DNA"/>
</dbReference>
<evidence type="ECO:0000313" key="2">
    <source>
        <dbReference type="EMBL" id="TDP91837.1"/>
    </source>
</evidence>
<proteinExistence type="predicted"/>
<dbReference type="RefSeq" id="WP_133853423.1">
    <property type="nucleotide sequence ID" value="NZ_SNXZ01000008.1"/>
</dbReference>
<evidence type="ECO:0000313" key="3">
    <source>
        <dbReference type="Proteomes" id="UP000295444"/>
    </source>
</evidence>
<feature type="chain" id="PRO_5020523496" evidence="1">
    <location>
        <begin position="19"/>
        <end position="314"/>
    </location>
</feature>
<sequence>MRTGTTTLAVISAGTALAAGLFLPGTAATAPISAHWTAADVASTNNVATTAGVATLANPAMRPALNPNAAGYGTETLVPRTLPAPVSAVRVDADTVTPAGTSATVEVRGQRANGGWTEWRAASANTVLGTATRTVQARITLRTNTSASPSVRRVTVTPVANTPAPKAVQPRSETFSVFATREGLVGGTTANGHVITVEDHFVALPSGTALASNGGTEYQVQVCNGATCLTEPVWDIGPWNTKDNYWDAARAEFGDLPVGLPEADAAYNQGYNGGLDEFGRSVANPAGIDLADGVFHDLGMADNGYVTVTYLWTA</sequence>
<gene>
    <name evidence="2" type="ORF">EV186_10846</name>
</gene>
<accession>A0A4R6RZ18</accession>
<dbReference type="Proteomes" id="UP000295444">
    <property type="component" value="Unassembled WGS sequence"/>
</dbReference>
<comment type="caution">
    <text evidence="2">The sequence shown here is derived from an EMBL/GenBank/DDBJ whole genome shotgun (WGS) entry which is preliminary data.</text>
</comment>
<organism evidence="2 3">
    <name type="scientific">Labedaea rhizosphaerae</name>
    <dbReference type="NCBI Taxonomy" id="598644"/>
    <lineage>
        <taxon>Bacteria</taxon>
        <taxon>Bacillati</taxon>
        <taxon>Actinomycetota</taxon>
        <taxon>Actinomycetes</taxon>
        <taxon>Pseudonocardiales</taxon>
        <taxon>Pseudonocardiaceae</taxon>
        <taxon>Labedaea</taxon>
    </lineage>
</organism>
<keyword evidence="1" id="KW-0732">Signal</keyword>
<name>A0A4R6RZ18_LABRH</name>
<keyword evidence="3" id="KW-1185">Reference proteome</keyword>